<feature type="region of interest" description="Disordered" evidence="1">
    <location>
        <begin position="37"/>
        <end position="67"/>
    </location>
</feature>
<proteinExistence type="predicted"/>
<sequence length="67" mass="6976">MGKGRGDENMYWPEYGDPLEPLFGNMAGVGDEDEVERDGIVAGPGPGPGPDTGPEFEPDTGSAPALR</sequence>
<name>A0A9P6MVA6_9FUNG</name>
<gene>
    <name evidence="2" type="ORF">BGZ80_010479</name>
</gene>
<dbReference type="AlphaFoldDB" id="A0A9P6MVA6"/>
<reference evidence="2" key="1">
    <citation type="journal article" date="2020" name="Fungal Divers.">
        <title>Resolving the Mortierellaceae phylogeny through synthesis of multi-gene phylogenetics and phylogenomics.</title>
        <authorList>
            <person name="Vandepol N."/>
            <person name="Liber J."/>
            <person name="Desiro A."/>
            <person name="Na H."/>
            <person name="Kennedy M."/>
            <person name="Barry K."/>
            <person name="Grigoriev I.V."/>
            <person name="Miller A.N."/>
            <person name="O'Donnell K."/>
            <person name="Stajich J.E."/>
            <person name="Bonito G."/>
        </authorList>
    </citation>
    <scope>NUCLEOTIDE SEQUENCE</scope>
    <source>
        <strain evidence="2">NRRL 2769</strain>
    </source>
</reference>
<protein>
    <submittedName>
        <fullName evidence="2">Uncharacterized protein</fullName>
    </submittedName>
</protein>
<dbReference type="Proteomes" id="UP000703661">
    <property type="component" value="Unassembled WGS sequence"/>
</dbReference>
<accession>A0A9P6MVA6</accession>
<evidence type="ECO:0000313" key="2">
    <source>
        <dbReference type="EMBL" id="KAG0014384.1"/>
    </source>
</evidence>
<dbReference type="EMBL" id="JAAAID010000732">
    <property type="protein sequence ID" value="KAG0014384.1"/>
    <property type="molecule type" value="Genomic_DNA"/>
</dbReference>
<comment type="caution">
    <text evidence="2">The sequence shown here is derived from an EMBL/GenBank/DDBJ whole genome shotgun (WGS) entry which is preliminary data.</text>
</comment>
<evidence type="ECO:0000256" key="1">
    <source>
        <dbReference type="SAM" id="MobiDB-lite"/>
    </source>
</evidence>
<evidence type="ECO:0000313" key="3">
    <source>
        <dbReference type="Proteomes" id="UP000703661"/>
    </source>
</evidence>
<keyword evidence="3" id="KW-1185">Reference proteome</keyword>
<organism evidence="2 3">
    <name type="scientific">Entomortierella chlamydospora</name>
    <dbReference type="NCBI Taxonomy" id="101097"/>
    <lineage>
        <taxon>Eukaryota</taxon>
        <taxon>Fungi</taxon>
        <taxon>Fungi incertae sedis</taxon>
        <taxon>Mucoromycota</taxon>
        <taxon>Mortierellomycotina</taxon>
        <taxon>Mortierellomycetes</taxon>
        <taxon>Mortierellales</taxon>
        <taxon>Mortierellaceae</taxon>
        <taxon>Entomortierella</taxon>
    </lineage>
</organism>